<evidence type="ECO:0000313" key="4">
    <source>
        <dbReference type="Proteomes" id="UP000262379"/>
    </source>
</evidence>
<evidence type="ECO:0000313" key="3">
    <source>
        <dbReference type="EMBL" id="RFC67603.1"/>
    </source>
</evidence>
<feature type="signal peptide" evidence="1">
    <location>
        <begin position="1"/>
        <end position="21"/>
    </location>
</feature>
<dbReference type="Proteomes" id="UP000262379">
    <property type="component" value="Unassembled WGS sequence"/>
</dbReference>
<dbReference type="RefSeq" id="WP_116624037.1">
    <property type="nucleotide sequence ID" value="NZ_QURN01000007.1"/>
</dbReference>
<dbReference type="InterPro" id="IPR025711">
    <property type="entry name" value="PepSY"/>
</dbReference>
<comment type="caution">
    <text evidence="3">The sequence shown here is derived from an EMBL/GenBank/DDBJ whole genome shotgun (WGS) entry which is preliminary data.</text>
</comment>
<dbReference type="AlphaFoldDB" id="A0A371XEI1"/>
<reference evidence="4" key="1">
    <citation type="submission" date="2018-08" db="EMBL/GenBank/DDBJ databases">
        <authorList>
            <person name="Im W.T."/>
        </authorList>
    </citation>
    <scope>NUCLEOTIDE SEQUENCE [LARGE SCALE GENOMIC DNA]</scope>
    <source>
        <strain evidence="4">LA-28</strain>
    </source>
</reference>
<organism evidence="3 4">
    <name type="scientific">Mesorhizobium denitrificans</name>
    <dbReference type="NCBI Taxonomy" id="2294114"/>
    <lineage>
        <taxon>Bacteria</taxon>
        <taxon>Pseudomonadati</taxon>
        <taxon>Pseudomonadota</taxon>
        <taxon>Alphaproteobacteria</taxon>
        <taxon>Hyphomicrobiales</taxon>
        <taxon>Phyllobacteriaceae</taxon>
        <taxon>Mesorhizobium</taxon>
    </lineage>
</organism>
<keyword evidence="1" id="KW-0732">Signal</keyword>
<feature type="chain" id="PRO_5016664373" evidence="1">
    <location>
        <begin position="22"/>
        <end position="88"/>
    </location>
</feature>
<sequence length="88" mass="9752">MKTLVIATIILSTLGGASTFAAERCNVPKDQWQPVDALQTKLEKDGWKVRQIKTEDGCYEAYAVNQKGERMETFFNPKTLEAVGEDAG</sequence>
<dbReference type="EMBL" id="QURN01000007">
    <property type="protein sequence ID" value="RFC67603.1"/>
    <property type="molecule type" value="Genomic_DNA"/>
</dbReference>
<feature type="domain" description="PepSY" evidence="2">
    <location>
        <begin position="6"/>
        <end position="84"/>
    </location>
</feature>
<accession>A0A371XEI1</accession>
<name>A0A371XEI1_9HYPH</name>
<evidence type="ECO:0000259" key="2">
    <source>
        <dbReference type="Pfam" id="PF13670"/>
    </source>
</evidence>
<evidence type="ECO:0000256" key="1">
    <source>
        <dbReference type="SAM" id="SignalP"/>
    </source>
</evidence>
<dbReference type="Pfam" id="PF13670">
    <property type="entry name" value="PepSY_2"/>
    <property type="match status" value="1"/>
</dbReference>
<proteinExistence type="predicted"/>
<keyword evidence="4" id="KW-1185">Reference proteome</keyword>
<gene>
    <name evidence="3" type="ORF">DY251_11555</name>
</gene>
<protein>
    <submittedName>
        <fullName evidence="3">PepSY domain-containing protein</fullName>
    </submittedName>
</protein>